<proteinExistence type="predicted"/>
<accession>A0A091B1K5</accession>
<dbReference type="InterPro" id="IPR050469">
    <property type="entry name" value="Diguanylate_Cyclase"/>
</dbReference>
<evidence type="ECO:0000256" key="1">
    <source>
        <dbReference type="ARBA" id="ARBA00001946"/>
    </source>
</evidence>
<dbReference type="EMBL" id="AVCI01000001">
    <property type="protein sequence ID" value="KFN44794.1"/>
    <property type="molecule type" value="Genomic_DNA"/>
</dbReference>
<dbReference type="InterPro" id="IPR000160">
    <property type="entry name" value="GGDEF_dom"/>
</dbReference>
<dbReference type="GO" id="GO:0052621">
    <property type="term" value="F:diguanylate cyclase activity"/>
    <property type="evidence" value="ECO:0007669"/>
    <property type="project" value="UniProtKB-EC"/>
</dbReference>
<sequence>MVAGSVADLENKLADARRSNNTADISAALIRLADAQLQAGQASRALPLLEEAVTLSSRYNDDRQGREAALLMAKAYLAQDDAGMADTWNKRAEQFRERIERQIAPRPEASGDATATPATGAPAVVAPPTNGVDGAEQPAAAPSQARWLWLLLPVCLLLIWAWLRSQRKADDLRNETERLARHQKHLRNAHQTLQQQAEHLRQTATQDALTGALTRQAFANDLSELLHHAQHYGKPVAFFLFDLDHFKSVNDTYGHLAGDIALKMVAGVVRENLDSQDLFGRFGGDEFLIACMDGDAATAPLLAEKIRASVRKHAVDGHESLHDISISVGIAIADPEQGYDLATLFTHADTALYAAKRAGRNCVRLADAGLATPPSSEFPLRSLAATPNDA</sequence>
<reference evidence="7 8" key="1">
    <citation type="submission" date="2013-09" db="EMBL/GenBank/DDBJ databases">
        <title>Genome sequencing of Arenimonas oryziterrae.</title>
        <authorList>
            <person name="Chen F."/>
            <person name="Wang G."/>
        </authorList>
    </citation>
    <scope>NUCLEOTIDE SEQUENCE [LARGE SCALE GENOMIC DNA]</scope>
    <source>
        <strain evidence="7 8">YC6267</strain>
    </source>
</reference>
<feature type="compositionally biased region" description="Low complexity" evidence="5">
    <location>
        <begin position="113"/>
        <end position="129"/>
    </location>
</feature>
<dbReference type="eggNOG" id="COG3706">
    <property type="taxonomic scope" value="Bacteria"/>
</dbReference>
<keyword evidence="4" id="KW-0175">Coiled coil</keyword>
<dbReference type="SMART" id="SM00267">
    <property type="entry name" value="GGDEF"/>
    <property type="match status" value="1"/>
</dbReference>
<gene>
    <name evidence="7" type="ORF">N789_01915</name>
</gene>
<dbReference type="AlphaFoldDB" id="A0A091B1K5"/>
<protein>
    <recommendedName>
        <fullName evidence="2">diguanylate cyclase</fullName>
        <ecNumber evidence="2">2.7.7.65</ecNumber>
    </recommendedName>
</protein>
<dbReference type="FunFam" id="3.30.70.270:FF:000001">
    <property type="entry name" value="Diguanylate cyclase domain protein"/>
    <property type="match status" value="1"/>
</dbReference>
<comment type="caution">
    <text evidence="7">The sequence shown here is derived from an EMBL/GenBank/DDBJ whole genome shotgun (WGS) entry which is preliminary data.</text>
</comment>
<dbReference type="STRING" id="1121015.GCA_000420545_01329"/>
<dbReference type="InterPro" id="IPR029787">
    <property type="entry name" value="Nucleotide_cyclase"/>
</dbReference>
<feature type="domain" description="GGDEF" evidence="6">
    <location>
        <begin position="234"/>
        <end position="368"/>
    </location>
</feature>
<feature type="coiled-coil region" evidence="4">
    <location>
        <begin position="172"/>
        <end position="203"/>
    </location>
</feature>
<dbReference type="NCBIfam" id="TIGR00254">
    <property type="entry name" value="GGDEF"/>
    <property type="match status" value="1"/>
</dbReference>
<evidence type="ECO:0000256" key="3">
    <source>
        <dbReference type="ARBA" id="ARBA00034247"/>
    </source>
</evidence>
<dbReference type="Proteomes" id="UP000029385">
    <property type="component" value="Unassembled WGS sequence"/>
</dbReference>
<comment type="catalytic activity">
    <reaction evidence="3">
        <text>2 GTP = 3',3'-c-di-GMP + 2 diphosphate</text>
        <dbReference type="Rhea" id="RHEA:24898"/>
        <dbReference type="ChEBI" id="CHEBI:33019"/>
        <dbReference type="ChEBI" id="CHEBI:37565"/>
        <dbReference type="ChEBI" id="CHEBI:58805"/>
        <dbReference type="EC" id="2.7.7.65"/>
    </reaction>
</comment>
<keyword evidence="8" id="KW-1185">Reference proteome</keyword>
<evidence type="ECO:0000313" key="8">
    <source>
        <dbReference type="Proteomes" id="UP000029385"/>
    </source>
</evidence>
<evidence type="ECO:0000256" key="2">
    <source>
        <dbReference type="ARBA" id="ARBA00012528"/>
    </source>
</evidence>
<evidence type="ECO:0000313" key="7">
    <source>
        <dbReference type="EMBL" id="KFN44794.1"/>
    </source>
</evidence>
<dbReference type="EC" id="2.7.7.65" evidence="2"/>
<dbReference type="SUPFAM" id="SSF55073">
    <property type="entry name" value="Nucleotide cyclase"/>
    <property type="match status" value="1"/>
</dbReference>
<evidence type="ECO:0000259" key="6">
    <source>
        <dbReference type="PROSITE" id="PS50887"/>
    </source>
</evidence>
<dbReference type="PROSITE" id="PS50887">
    <property type="entry name" value="GGDEF"/>
    <property type="match status" value="1"/>
</dbReference>
<dbReference type="Pfam" id="PF00990">
    <property type="entry name" value="GGDEF"/>
    <property type="match status" value="1"/>
</dbReference>
<organism evidence="7 8">
    <name type="scientific">Arenimonas oryziterrae DSM 21050 = YC6267</name>
    <dbReference type="NCBI Taxonomy" id="1121015"/>
    <lineage>
        <taxon>Bacteria</taxon>
        <taxon>Pseudomonadati</taxon>
        <taxon>Pseudomonadota</taxon>
        <taxon>Gammaproteobacteria</taxon>
        <taxon>Lysobacterales</taxon>
        <taxon>Lysobacteraceae</taxon>
        <taxon>Arenimonas</taxon>
    </lineage>
</organism>
<evidence type="ECO:0000256" key="4">
    <source>
        <dbReference type="SAM" id="Coils"/>
    </source>
</evidence>
<dbReference type="CDD" id="cd01949">
    <property type="entry name" value="GGDEF"/>
    <property type="match status" value="1"/>
</dbReference>
<comment type="cofactor">
    <cofactor evidence="1">
        <name>Mg(2+)</name>
        <dbReference type="ChEBI" id="CHEBI:18420"/>
    </cofactor>
</comment>
<name>A0A091B1K5_9GAMM</name>
<feature type="region of interest" description="Disordered" evidence="5">
    <location>
        <begin position="101"/>
        <end position="138"/>
    </location>
</feature>
<dbReference type="PANTHER" id="PTHR45138">
    <property type="entry name" value="REGULATORY COMPONENTS OF SENSORY TRANSDUCTION SYSTEM"/>
    <property type="match status" value="1"/>
</dbReference>
<dbReference type="Gene3D" id="3.30.70.270">
    <property type="match status" value="1"/>
</dbReference>
<dbReference type="PANTHER" id="PTHR45138:SF9">
    <property type="entry name" value="DIGUANYLATE CYCLASE DGCM-RELATED"/>
    <property type="match status" value="1"/>
</dbReference>
<evidence type="ECO:0000256" key="5">
    <source>
        <dbReference type="SAM" id="MobiDB-lite"/>
    </source>
</evidence>
<dbReference type="InterPro" id="IPR043128">
    <property type="entry name" value="Rev_trsase/Diguanyl_cyclase"/>
</dbReference>
<dbReference type="PATRIC" id="fig|1121015.4.peg.378"/>